<dbReference type="KEGG" id="ria:C7V51_04190"/>
<name>A0AAD2PTW6_9MICO</name>
<evidence type="ECO:0000313" key="5">
    <source>
        <dbReference type="Proteomes" id="UP000283946"/>
    </source>
</evidence>
<evidence type="ECO:0000259" key="3">
    <source>
        <dbReference type="Pfam" id="PF01276"/>
    </source>
</evidence>
<dbReference type="InterPro" id="IPR015424">
    <property type="entry name" value="PyrdxlP-dep_Trfase"/>
</dbReference>
<keyword evidence="2" id="KW-0663">Pyridoxal phosphate</keyword>
<protein>
    <submittedName>
        <fullName evidence="4">Arginine decarboxylase</fullName>
    </submittedName>
</protein>
<dbReference type="PANTHER" id="PTHR43277">
    <property type="entry name" value="ARGININE DECARBOXYLASE"/>
    <property type="match status" value="1"/>
</dbReference>
<evidence type="ECO:0000256" key="1">
    <source>
        <dbReference type="ARBA" id="ARBA00001933"/>
    </source>
</evidence>
<reference evidence="4 5" key="1">
    <citation type="submission" date="2018-03" db="EMBL/GenBank/DDBJ databases">
        <title>Bacteriophage NCPPB3778 and a type I-E CRISPR drive the evolution of the US Biological Select Agent, Rathayibacter toxicus.</title>
        <authorList>
            <person name="Davis E.W.II."/>
            <person name="Tabima J.F."/>
            <person name="Weisberg A.J."/>
            <person name="Dantas Lopes L."/>
            <person name="Wiseman M.S."/>
            <person name="Wiseman M.S."/>
            <person name="Pupko T."/>
            <person name="Belcher M.S."/>
            <person name="Sechler A.J."/>
            <person name="Tancos M.A."/>
            <person name="Schroeder B.K."/>
            <person name="Murray T.D."/>
            <person name="Luster D.G."/>
            <person name="Schneider W.L."/>
            <person name="Rogers E."/>
            <person name="Andreote F.D."/>
            <person name="Grunwald N.J."/>
            <person name="Putnam M.L."/>
            <person name="Chang J.H."/>
        </authorList>
    </citation>
    <scope>NUCLEOTIDE SEQUENCE [LARGE SCALE GENOMIC DNA]</scope>
    <source>
        <strain evidence="4 5">NCCPB 2253</strain>
    </source>
</reference>
<dbReference type="GO" id="GO:0003824">
    <property type="term" value="F:catalytic activity"/>
    <property type="evidence" value="ECO:0007669"/>
    <property type="project" value="InterPro"/>
</dbReference>
<dbReference type="Proteomes" id="UP000283946">
    <property type="component" value="Chromosome"/>
</dbReference>
<gene>
    <name evidence="4" type="ORF">C7V51_04190</name>
</gene>
<evidence type="ECO:0000313" key="4">
    <source>
        <dbReference type="EMBL" id="AZZ55174.1"/>
    </source>
</evidence>
<comment type="cofactor">
    <cofactor evidence="1">
        <name>pyridoxal 5'-phosphate</name>
        <dbReference type="ChEBI" id="CHEBI:597326"/>
    </cofactor>
</comment>
<proteinExistence type="predicted"/>
<evidence type="ECO:0000256" key="2">
    <source>
        <dbReference type="ARBA" id="ARBA00022898"/>
    </source>
</evidence>
<dbReference type="PANTHER" id="PTHR43277:SF4">
    <property type="entry name" value="ARGININE DECARBOXYLASE"/>
    <property type="match status" value="1"/>
</dbReference>
<feature type="domain" description="Orn/Lys/Arg decarboxylases family 1 pyridoxal-P attachment site" evidence="3">
    <location>
        <begin position="60"/>
        <end position="385"/>
    </location>
</feature>
<dbReference type="Gene3D" id="3.90.105.10">
    <property type="entry name" value="Molybdopterin biosynthesis moea protein, domain 2"/>
    <property type="match status" value="1"/>
</dbReference>
<organism evidence="4 5">
    <name type="scientific">Rathayibacter iranicus</name>
    <dbReference type="NCBI Taxonomy" id="59737"/>
    <lineage>
        <taxon>Bacteria</taxon>
        <taxon>Bacillati</taxon>
        <taxon>Actinomycetota</taxon>
        <taxon>Actinomycetes</taxon>
        <taxon>Micrococcales</taxon>
        <taxon>Microbacteriaceae</taxon>
        <taxon>Rathayibacter</taxon>
    </lineage>
</organism>
<dbReference type="InterPro" id="IPR052357">
    <property type="entry name" value="Orn_Lys_Arg_decarboxylase-I"/>
</dbReference>
<accession>A0AAD2PTW6</accession>
<dbReference type="EMBL" id="CP028130">
    <property type="protein sequence ID" value="AZZ55174.1"/>
    <property type="molecule type" value="Genomic_DNA"/>
</dbReference>
<dbReference type="Pfam" id="PF01276">
    <property type="entry name" value="OKR_DC_1"/>
    <property type="match status" value="1"/>
</dbReference>
<dbReference type="InterPro" id="IPR000310">
    <property type="entry name" value="Orn/Lys/Arg_deCO2ase_major_dom"/>
</dbReference>
<dbReference type="SUPFAM" id="SSF53383">
    <property type="entry name" value="PLP-dependent transferases"/>
    <property type="match status" value="1"/>
</dbReference>
<sequence length="483" mass="52009">MSRDLLESCPRRAAPLAERLRTLTSGRRIINLHALPLHGVRRSLPAELGDRYSAMLDGVTSDVSFSGRALDSFFAPVGPLAAAHEAAAAAFGADFSYFVTGGTSQSNRIALDALGGPGSRLLLDGSSHQSMILSSTALGMEVTTVNEVQRGSVMVPDLDGIVDQLRAAHRAGRPFDIVAVTASSYDGLVLRFDHALPRLVEASPETAILVDSAWTAIHSFHSDVVRYTALRAARNLRLQGVQLPQIIVTMSAHKSMGALRQGSYLHALGTGVAPSIRRAVFTNHTTSPSWPILASLDLARLHAEMFGQAAVSSAIRLRADFASAIRTDPLLRQLIRDADTVDESSGVFFTDPMRMTLNVSDLGESGRIRQRLFDEFDIYIARCSPAGLTLHFHIGVDATDVAALLGALHSLARERRMAAKSEASRFAIGAVVDCHVIPYPPGVPIAGPGDVWTRTHDRTLSEERIAGAEIFFIPARELERNSA</sequence>
<dbReference type="Gene3D" id="3.40.640.10">
    <property type="entry name" value="Type I PLP-dependent aspartate aminotransferase-like (Major domain)"/>
    <property type="match status" value="1"/>
</dbReference>
<dbReference type="AlphaFoldDB" id="A0AAD2PTW6"/>
<dbReference type="InterPro" id="IPR015421">
    <property type="entry name" value="PyrdxlP-dep_Trfase_major"/>
</dbReference>